<protein>
    <recommendedName>
        <fullName evidence="3">DUF1643 domain-containing protein</fullName>
    </recommendedName>
</protein>
<dbReference type="Proteomes" id="UP000298347">
    <property type="component" value="Unassembled WGS sequence"/>
</dbReference>
<evidence type="ECO:0000313" key="2">
    <source>
        <dbReference type="Proteomes" id="UP000298347"/>
    </source>
</evidence>
<comment type="caution">
    <text evidence="1">The sequence shown here is derived from an EMBL/GenBank/DDBJ whole genome shotgun (WGS) entry which is preliminary data.</text>
</comment>
<organism evidence="1 2">
    <name type="scientific">Sporolactobacillus shoreae</name>
    <dbReference type="NCBI Taxonomy" id="1465501"/>
    <lineage>
        <taxon>Bacteria</taxon>
        <taxon>Bacillati</taxon>
        <taxon>Bacillota</taxon>
        <taxon>Bacilli</taxon>
        <taxon>Bacillales</taxon>
        <taxon>Sporolactobacillaceae</taxon>
        <taxon>Sporolactobacillus</taxon>
    </lineage>
</organism>
<dbReference type="EMBL" id="SRJD01000005">
    <property type="protein sequence ID" value="TGA98850.1"/>
    <property type="molecule type" value="Genomic_DNA"/>
</dbReference>
<reference evidence="1 2" key="1">
    <citation type="journal article" date="2015" name="Int. J. Syst. Evol. Microbiol.">
        <title>Sporolactobacillus shoreae sp. nov. and Sporolactobacillus spathodeae sp. nov., two spore-forming lactic acid bacteria isolated from tree barks in Thailand.</title>
        <authorList>
            <person name="Thamacharoensuk T."/>
            <person name="Kitahara M."/>
            <person name="Ohkuma M."/>
            <person name="Thongchul N."/>
            <person name="Tanasupawat S."/>
        </authorList>
    </citation>
    <scope>NUCLEOTIDE SEQUENCE [LARGE SCALE GENOMIC DNA]</scope>
    <source>
        <strain evidence="1 2">BK92</strain>
    </source>
</reference>
<dbReference type="RefSeq" id="WP_135347870.1">
    <property type="nucleotide sequence ID" value="NZ_SRJD01000005.1"/>
</dbReference>
<dbReference type="AlphaFoldDB" id="A0A4Z0GNS9"/>
<sequence>MDQPQAFGTFVKRYGKIFRTSSYIQWGESRQSLGAVLMLNPGSAEFGKMNPKMGLRLDQFGAAMGKIHPDQTMDQLIRLVDQFYEGRPSGKLQIYNLFNLRGAYAEKAIEDFEELVAHDRITLEEALASIGELQNHPWILIGWGLHRKNKWKFLQKTKDLWLEQIRTAGIPFFGSQNDSGDYYHLAPLLKMKKDDLVSELTKQFNTEIKPVIPFEQLTRHRYMILKWNGRSGTEAQYIVRDNLKGTQGLVSVGQKPVWFHLELAGDPAVANWIDDCEKTPDWL</sequence>
<evidence type="ECO:0008006" key="3">
    <source>
        <dbReference type="Google" id="ProtNLM"/>
    </source>
</evidence>
<dbReference type="OrthoDB" id="2599540at2"/>
<evidence type="ECO:0000313" key="1">
    <source>
        <dbReference type="EMBL" id="TGA98850.1"/>
    </source>
</evidence>
<name>A0A4Z0GNS9_9BACL</name>
<proteinExistence type="predicted"/>
<accession>A0A4Z0GNS9</accession>
<keyword evidence="2" id="KW-1185">Reference proteome</keyword>
<gene>
    <name evidence="1" type="ORF">E4665_05855</name>
</gene>